<reference evidence="1 2" key="1">
    <citation type="submission" date="2024-04" db="EMBL/GenBank/DDBJ databases">
        <authorList>
            <person name="Rising A."/>
            <person name="Reimegard J."/>
            <person name="Sonavane S."/>
            <person name="Akerstrom W."/>
            <person name="Nylinder S."/>
            <person name="Hedman E."/>
            <person name="Kallberg Y."/>
        </authorList>
    </citation>
    <scope>NUCLEOTIDE SEQUENCE [LARGE SCALE GENOMIC DNA]</scope>
</reference>
<name>A0AAV2AYQ6_9ARAC</name>
<dbReference type="Proteomes" id="UP001497382">
    <property type="component" value="Unassembled WGS sequence"/>
</dbReference>
<sequence length="202" mass="22934">MHRMAATAISVSFHLLASSRIDSVRTCRPSRPFVSSRHSCGQPLLRRVCCYLPSAVPQRSGSWICTFRSCNPSFNFSWPPPSPHQRCRIGRRHSAFLLVTSCPCALCLRPATSSSPPGHSHWSPGSFPRVLSSATPRCSNAVMSVHVRKDWVYVVSCFLRRTIQLIARRIIFHVTRRESEYITKLFPRNSSLLSFLLKKFVF</sequence>
<evidence type="ECO:0008006" key="3">
    <source>
        <dbReference type="Google" id="ProtNLM"/>
    </source>
</evidence>
<evidence type="ECO:0000313" key="2">
    <source>
        <dbReference type="Proteomes" id="UP001497382"/>
    </source>
</evidence>
<protein>
    <recommendedName>
        <fullName evidence="3">Secreted protein</fullName>
    </recommendedName>
</protein>
<accession>A0AAV2AYQ6</accession>
<comment type="caution">
    <text evidence="1">The sequence shown here is derived from an EMBL/GenBank/DDBJ whole genome shotgun (WGS) entry which is preliminary data.</text>
</comment>
<gene>
    <name evidence="1" type="ORF">LARSCL_LOCUS15516</name>
</gene>
<organism evidence="1 2">
    <name type="scientific">Larinioides sclopetarius</name>
    <dbReference type="NCBI Taxonomy" id="280406"/>
    <lineage>
        <taxon>Eukaryota</taxon>
        <taxon>Metazoa</taxon>
        <taxon>Ecdysozoa</taxon>
        <taxon>Arthropoda</taxon>
        <taxon>Chelicerata</taxon>
        <taxon>Arachnida</taxon>
        <taxon>Araneae</taxon>
        <taxon>Araneomorphae</taxon>
        <taxon>Entelegynae</taxon>
        <taxon>Araneoidea</taxon>
        <taxon>Araneidae</taxon>
        <taxon>Larinioides</taxon>
    </lineage>
</organism>
<dbReference type="EMBL" id="CAXIEN010000237">
    <property type="protein sequence ID" value="CAL1288741.1"/>
    <property type="molecule type" value="Genomic_DNA"/>
</dbReference>
<dbReference type="AlphaFoldDB" id="A0AAV2AYQ6"/>
<evidence type="ECO:0000313" key="1">
    <source>
        <dbReference type="EMBL" id="CAL1288741.1"/>
    </source>
</evidence>
<keyword evidence="2" id="KW-1185">Reference proteome</keyword>
<proteinExistence type="predicted"/>